<proteinExistence type="inferred from homology"/>
<evidence type="ECO:0000256" key="3">
    <source>
        <dbReference type="ARBA" id="ARBA00022679"/>
    </source>
</evidence>
<evidence type="ECO:0000259" key="9">
    <source>
        <dbReference type="Pfam" id="PF02729"/>
    </source>
</evidence>
<keyword evidence="3 7" id="KW-0808">Transferase</keyword>
<dbReference type="EC" id="2.1.3.2" evidence="7"/>
<dbReference type="PROSITE" id="PS00097">
    <property type="entry name" value="CARBAMOYLTRANSFERASE"/>
    <property type="match status" value="1"/>
</dbReference>
<dbReference type="RefSeq" id="WP_041256446.1">
    <property type="nucleotide sequence ID" value="NZ_JASBQV010000002.1"/>
</dbReference>
<feature type="binding site" evidence="7">
    <location>
        <position position="252"/>
    </location>
    <ligand>
        <name>carbamoyl phosphate</name>
        <dbReference type="ChEBI" id="CHEBI:58228"/>
    </ligand>
</feature>
<comment type="caution">
    <text evidence="10">The sequence shown here is derived from an EMBL/GenBank/DDBJ whole genome shotgun (WGS) entry which is preliminary data.</text>
</comment>
<evidence type="ECO:0000313" key="10">
    <source>
        <dbReference type="EMBL" id="MDI3233782.1"/>
    </source>
</evidence>
<feature type="binding site" evidence="7">
    <location>
        <position position="160"/>
    </location>
    <ligand>
        <name>L-aspartate</name>
        <dbReference type="ChEBI" id="CHEBI:29991"/>
    </ligand>
</feature>
<evidence type="ECO:0000256" key="5">
    <source>
        <dbReference type="ARBA" id="ARBA00043884"/>
    </source>
</evidence>
<comment type="pathway">
    <text evidence="1 7">Pyrimidine metabolism; UMP biosynthesis via de novo pathway; (S)-dihydroorotate from bicarbonate: step 2/3.</text>
</comment>
<keyword evidence="4 7" id="KW-0665">Pyrimidine biosynthesis</keyword>
<feature type="binding site" evidence="7">
    <location>
        <position position="77"/>
    </location>
    <ligand>
        <name>L-aspartate</name>
        <dbReference type="ChEBI" id="CHEBI:29991"/>
    </ligand>
</feature>
<gene>
    <name evidence="7" type="primary">pyrB</name>
    <name evidence="10" type="ORF">QK289_02090</name>
</gene>
<feature type="binding site" evidence="7">
    <location>
        <position position="49"/>
    </location>
    <ligand>
        <name>carbamoyl phosphate</name>
        <dbReference type="ChEBI" id="CHEBI:58228"/>
    </ligand>
</feature>
<dbReference type="PANTHER" id="PTHR45753">
    <property type="entry name" value="ORNITHINE CARBAMOYLTRANSFERASE, MITOCHONDRIAL"/>
    <property type="match status" value="1"/>
</dbReference>
<feature type="binding site" evidence="7">
    <location>
        <position position="130"/>
    </location>
    <ligand>
        <name>carbamoyl phosphate</name>
        <dbReference type="ChEBI" id="CHEBI:58228"/>
    </ligand>
</feature>
<comment type="similarity">
    <text evidence="2 7">Belongs to the aspartate/ornithine carbamoyltransferase superfamily. ATCase family.</text>
</comment>
<feature type="binding site" evidence="7">
    <location>
        <position position="251"/>
    </location>
    <ligand>
        <name>carbamoyl phosphate</name>
        <dbReference type="ChEBI" id="CHEBI:58228"/>
    </ligand>
</feature>
<accession>A0ABT6QYL5</accession>
<dbReference type="InterPro" id="IPR002082">
    <property type="entry name" value="Asp_carbamoyltransf"/>
</dbReference>
<feature type="binding site" evidence="7">
    <location>
        <position position="50"/>
    </location>
    <ligand>
        <name>carbamoyl phosphate</name>
        <dbReference type="ChEBI" id="CHEBI:58228"/>
    </ligand>
</feature>
<feature type="binding site" evidence="7">
    <location>
        <position position="127"/>
    </location>
    <ligand>
        <name>carbamoyl phosphate</name>
        <dbReference type="ChEBI" id="CHEBI:58228"/>
    </ligand>
</feature>
<dbReference type="PRINTS" id="PR00100">
    <property type="entry name" value="AOTCASE"/>
</dbReference>
<comment type="catalytic activity">
    <reaction evidence="6 7">
        <text>carbamoyl phosphate + L-aspartate = N-carbamoyl-L-aspartate + phosphate + H(+)</text>
        <dbReference type="Rhea" id="RHEA:20013"/>
        <dbReference type="ChEBI" id="CHEBI:15378"/>
        <dbReference type="ChEBI" id="CHEBI:29991"/>
        <dbReference type="ChEBI" id="CHEBI:32814"/>
        <dbReference type="ChEBI" id="CHEBI:43474"/>
        <dbReference type="ChEBI" id="CHEBI:58228"/>
        <dbReference type="EC" id="2.1.3.2"/>
    </reaction>
</comment>
<dbReference type="Proteomes" id="UP001243286">
    <property type="component" value="Unassembled WGS sequence"/>
</dbReference>
<dbReference type="EMBL" id="JASBQV010000002">
    <property type="protein sequence ID" value="MDI3233782.1"/>
    <property type="molecule type" value="Genomic_DNA"/>
</dbReference>
<comment type="function">
    <text evidence="5 7">Catalyzes the condensation of carbamoyl phosphate and aspartate to form carbamoyl aspartate and inorganic phosphate, the committed step in the de novo pyrimidine nucleotide biosynthesis pathway.</text>
</comment>
<dbReference type="NCBIfam" id="NF002032">
    <property type="entry name" value="PRK00856.1"/>
    <property type="match status" value="1"/>
</dbReference>
<dbReference type="Pfam" id="PF02729">
    <property type="entry name" value="OTCace_N"/>
    <property type="match status" value="1"/>
</dbReference>
<reference evidence="10 11" key="1">
    <citation type="submission" date="2023-04" db="EMBL/GenBank/DDBJ databases">
        <title>Antarctic isolates genomes.</title>
        <authorList>
            <person name="Dimov S.G."/>
        </authorList>
    </citation>
    <scope>NUCLEOTIDE SEQUENCE [LARGE SCALE GENOMIC DNA]</scope>
    <source>
        <strain evidence="10 11">AL19</strain>
    </source>
</reference>
<dbReference type="PANTHER" id="PTHR45753:SF6">
    <property type="entry name" value="ASPARTATE CARBAMOYLTRANSFERASE"/>
    <property type="match status" value="1"/>
</dbReference>
<dbReference type="InterPro" id="IPR006131">
    <property type="entry name" value="Asp_carbamoyltransf_Asp/Orn-bd"/>
</dbReference>
<dbReference type="InterPro" id="IPR036901">
    <property type="entry name" value="Asp/Orn_carbamoylTrfase_sf"/>
</dbReference>
<dbReference type="PRINTS" id="PR00101">
    <property type="entry name" value="ATCASE"/>
</dbReference>
<dbReference type="InterPro" id="IPR006130">
    <property type="entry name" value="Asp/Orn_carbamoylTrfase"/>
</dbReference>
<protein>
    <recommendedName>
        <fullName evidence="7">Aspartate carbamoyltransferase</fullName>
        <ecNumber evidence="7">2.1.3.2</ecNumber>
    </recommendedName>
    <alternativeName>
        <fullName evidence="7">Aspartate transcarbamylase</fullName>
        <shortName evidence="7">ATCase</shortName>
    </alternativeName>
</protein>
<feature type="domain" description="Aspartate/ornithine carbamoyltransferase Asp/Orn-binding" evidence="8">
    <location>
        <begin position="150"/>
        <end position="287"/>
    </location>
</feature>
<sequence length="299" mass="33826">MAHFTSLDELSTKEIERLIERGLQLKQGAPVQPIPTKTVANLFFEHSTRTKCSFDMAEHHLGLHVLPFETATSSVQKGETLLDTCKTLQAIGVDALVIRHGETGYYEQLQHHLSIPIINAGDGSGQHPTQSLLDLMTMYEVYGNVIDKIVVICGDLRHSRVARSNAHVLQRLGATVIGSGPREWFDETMGIEYREIDEAFASSDIIMLLRVQHERHLADQDFRATDYHLHYGLTRKRMEQLRPSAIILHPAPINRGVEIAEELVEHPQSRIFEQMTNGVFARMAILERAFNQQTTKETI</sequence>
<dbReference type="SUPFAM" id="SSF53671">
    <property type="entry name" value="Aspartate/ornithine carbamoyltransferase"/>
    <property type="match status" value="1"/>
</dbReference>
<evidence type="ECO:0000256" key="7">
    <source>
        <dbReference type="HAMAP-Rule" id="MF_00001"/>
    </source>
</evidence>
<comment type="subunit">
    <text evidence="7">Heterododecamer (2C3:3R2) of six catalytic PyrB chains organized as two trimers (C3), and six regulatory PyrI chains organized as three dimers (R2).</text>
</comment>
<name>A0ABT6QYL5_9BACL</name>
<dbReference type="NCBIfam" id="TIGR00670">
    <property type="entry name" value="asp_carb_tr"/>
    <property type="match status" value="1"/>
</dbReference>
<feature type="binding site" evidence="7">
    <location>
        <position position="99"/>
    </location>
    <ligand>
        <name>carbamoyl phosphate</name>
        <dbReference type="ChEBI" id="CHEBI:58228"/>
    </ligand>
</feature>
<evidence type="ECO:0000256" key="4">
    <source>
        <dbReference type="ARBA" id="ARBA00022975"/>
    </source>
</evidence>
<organism evidence="10 11">
    <name type="scientific">Exiguobacterium antarcticum</name>
    <dbReference type="NCBI Taxonomy" id="132920"/>
    <lineage>
        <taxon>Bacteria</taxon>
        <taxon>Bacillati</taxon>
        <taxon>Bacillota</taxon>
        <taxon>Bacilli</taxon>
        <taxon>Bacillales</taxon>
        <taxon>Bacillales Family XII. Incertae Sedis</taxon>
        <taxon>Exiguobacterium</taxon>
    </lineage>
</organism>
<feature type="domain" description="Aspartate/ornithine carbamoyltransferase carbamoyl-P binding" evidence="9">
    <location>
        <begin position="3"/>
        <end position="140"/>
    </location>
</feature>
<keyword evidence="11" id="KW-1185">Reference proteome</keyword>
<evidence type="ECO:0000259" key="8">
    <source>
        <dbReference type="Pfam" id="PF00185"/>
    </source>
</evidence>
<dbReference type="Pfam" id="PF00185">
    <property type="entry name" value="OTCace"/>
    <property type="match status" value="1"/>
</dbReference>
<dbReference type="Gene3D" id="3.40.50.1370">
    <property type="entry name" value="Aspartate/ornithine carbamoyltransferase"/>
    <property type="match status" value="2"/>
</dbReference>
<evidence type="ECO:0000256" key="6">
    <source>
        <dbReference type="ARBA" id="ARBA00048859"/>
    </source>
</evidence>
<evidence type="ECO:0000313" key="11">
    <source>
        <dbReference type="Proteomes" id="UP001243286"/>
    </source>
</evidence>
<dbReference type="HAMAP" id="MF_00001">
    <property type="entry name" value="Asp_carb_tr"/>
    <property type="match status" value="1"/>
</dbReference>
<dbReference type="GO" id="GO:0004070">
    <property type="term" value="F:aspartate carbamoyltransferase activity"/>
    <property type="evidence" value="ECO:0007669"/>
    <property type="project" value="UniProtKB-EC"/>
</dbReference>
<evidence type="ECO:0000256" key="1">
    <source>
        <dbReference type="ARBA" id="ARBA00004852"/>
    </source>
</evidence>
<feature type="binding site" evidence="7">
    <location>
        <position position="210"/>
    </location>
    <ligand>
        <name>L-aspartate</name>
        <dbReference type="ChEBI" id="CHEBI:29991"/>
    </ligand>
</feature>
<dbReference type="InterPro" id="IPR006132">
    <property type="entry name" value="Asp/Orn_carbamoyltranf_P-bd"/>
</dbReference>
<evidence type="ECO:0000256" key="2">
    <source>
        <dbReference type="ARBA" id="ARBA00008896"/>
    </source>
</evidence>